<dbReference type="AlphaFoldDB" id="A0A177EJ92"/>
<evidence type="ECO:0000259" key="3">
    <source>
        <dbReference type="Pfam" id="PF23726"/>
    </source>
</evidence>
<evidence type="ECO:0000313" key="4">
    <source>
        <dbReference type="EMBL" id="OAG31776.1"/>
    </source>
</evidence>
<proteinExistence type="predicted"/>
<dbReference type="InterPro" id="IPR004871">
    <property type="entry name" value="RSE1/DDB1/CPSF1_C"/>
</dbReference>
<feature type="domain" description="RSE1/DDB1/CPSF1 second beta-propeller" evidence="3">
    <location>
        <begin position="494"/>
        <end position="746"/>
    </location>
</feature>
<keyword evidence="5" id="KW-1185">Reference proteome</keyword>
<dbReference type="GO" id="GO:0005634">
    <property type="term" value="C:nucleus"/>
    <property type="evidence" value="ECO:0007669"/>
    <property type="project" value="InterPro"/>
</dbReference>
<evidence type="ECO:0000313" key="5">
    <source>
        <dbReference type="Proteomes" id="UP000185944"/>
    </source>
</evidence>
<dbReference type="InterPro" id="IPR058543">
    <property type="entry name" value="Beta-prop_RSE1/DDB1/CPSF1_2nd"/>
</dbReference>
<dbReference type="GO" id="GO:0003676">
    <property type="term" value="F:nucleic acid binding"/>
    <property type="evidence" value="ECO:0007669"/>
    <property type="project" value="InterPro"/>
</dbReference>
<dbReference type="PANTHER" id="PTHR10644">
    <property type="entry name" value="DNA REPAIR/RNA PROCESSING CPSF FAMILY"/>
    <property type="match status" value="1"/>
</dbReference>
<dbReference type="Pfam" id="PF23726">
    <property type="entry name" value="Beta-prop_RSE1_2nd"/>
    <property type="match status" value="1"/>
</dbReference>
<evidence type="ECO:0000256" key="1">
    <source>
        <dbReference type="SAM" id="MobiDB-lite"/>
    </source>
</evidence>
<feature type="compositionally biased region" description="Basic and acidic residues" evidence="1">
    <location>
        <begin position="793"/>
        <end position="803"/>
    </location>
</feature>
<dbReference type="STRING" id="1805483.A0A177EJ92"/>
<dbReference type="VEuPathDB" id="MicrosporidiaDB:NEDG_00251"/>
<reference evidence="4 5" key="1">
    <citation type="submission" date="2016-02" db="EMBL/GenBank/DDBJ databases">
        <title>Discovery of a natural microsporidian pathogen with a broad tissue tropism in Caenorhabditis elegans.</title>
        <authorList>
            <person name="Luallen R.J."/>
            <person name="Reinke A.W."/>
            <person name="Tong L."/>
            <person name="Botts M.R."/>
            <person name="Felix M.-A."/>
            <person name="Troemel E.R."/>
        </authorList>
    </citation>
    <scope>NUCLEOTIDE SEQUENCE [LARGE SCALE GENOMIC DNA]</scope>
    <source>
        <strain evidence="4 5">JUm2807</strain>
    </source>
</reference>
<dbReference type="OrthoDB" id="6109at2759"/>
<evidence type="ECO:0000259" key="2">
    <source>
        <dbReference type="Pfam" id="PF03178"/>
    </source>
</evidence>
<dbReference type="RefSeq" id="XP_067545377.1">
    <property type="nucleotide sequence ID" value="XM_067687669.1"/>
</dbReference>
<protein>
    <submittedName>
        <fullName evidence="4">Cleavage and polyadenylation specificity factor subunit 1</fullName>
    </submittedName>
</protein>
<feature type="region of interest" description="Disordered" evidence="1">
    <location>
        <begin position="778"/>
        <end position="803"/>
    </location>
</feature>
<comment type="caution">
    <text evidence="4">The sequence shown here is derived from an EMBL/GenBank/DDBJ whole genome shotgun (WGS) entry which is preliminary data.</text>
</comment>
<dbReference type="Proteomes" id="UP000185944">
    <property type="component" value="Unassembled WGS sequence"/>
</dbReference>
<dbReference type="EMBL" id="LTDL01000014">
    <property type="protein sequence ID" value="OAG31776.1"/>
    <property type="molecule type" value="Genomic_DNA"/>
</dbReference>
<sequence length="1269" mass="141730">MNHLLRETYAGDLFQHAVLGRFLPNTECLLAGTCDRIFLYAIESGELKKIKEKRLFASLAGLSLLRGEGREGSTDGAILHFEQAKISKVFFSEEENEFVTTSLMYFEKQEYGITSETDKGISLVRIDTHHRLGFMLISRTHCALFSMHATGRIRVIEVCTLRPRHCIIKDVAFLQGFSVPTLCFLYEDTSAEKCRASVYVVDEEERELSLFFSIESIPHGCYSVVPTEDRVFMVLGANGAIFYSQWEMVGVCFNTFWNIDHFGIEEAPFNAEAFVIEGARCLCAGRDIFLFSEERLLRFSVLGIDGRVSRVLAEEVSSELPMDTPLSSAVYGGMGCLTTLSGAYVFALVPAEVQIPHTTQAQSIALSNDFKEMFLSDVPAESSSIDPDLSLGAEKVPIVMQPENIEREYAEMFHLPPETEARQRETQATTLGGATTHAIELITEKESNGYVKSATVVSYTERQKEYLFACGTVKKPLFVEMKEGIEFDFSHTAKIKGYLDMFAVNKAQNMYLVTKEGESVIVAWNETIETADGEIDKAARTLEFQATPSGYVQVTESSLIFLTGGLKRQKEARLEGVAAAEYASGRVLVITGKGELYVYTGLKKAKVPIPQVKSIATAKDRVFCIDTNNALHIYSVTAKRTTLVSQLLPLFPAVIESVSKENERFQQLAQNSAKSSTVIEVLAVEYAKSLFLVLRTANNEIVVYRESGERLLKERVTNNQFYYEKEGFLDTRKQKRMRVCRNLVVVPGYSYSRVLCFTKEGAFIHRLQTPVESVEETSTSTCQCPPSTTPPPRPEHSGHPGHSECTKCLEAATRTFVVLAKGNLAEGTLSPNRYDRAITYRRTRVASICERVVYYPEKKLFIASAFTEIEYTKDMMPFTVSATTELEADKLPPVEIPSVELKPKTRGYSIEIFSQKELRNAKAGETLSSVDKFGLDTNEYVSFHKLLRLPDKQCDKGASEFIVVCTTYITDEDLISTGRLIVLEVASVVPERNRKETKHKLKPLAAERTKGTTTACEEIKGGIAVCVGTKLMVYSFDRNEGLKAIAFHDMQVFLTSCAVLRNILVCGDAYKGVFLLFYQQVPSLLHMLSQSTGSIYLLKGVAMALHGESCGVLSYDSWGHLYIHSYSPLNMLSQKGSRLITRAESKLPDVVVGTQTVPYGANFKVLLFTKSGYVYKHEMVEENKYASLLDLQHSTLPQIKMVCGTAPSSHWTIEKHAEMRDITIKEMLQSGVAEEYFEMGRVRQAKISSDAGRDSSGAVKAELLFFRHL</sequence>
<dbReference type="Gene3D" id="2.130.10.10">
    <property type="entry name" value="YVTN repeat-like/Quinoprotein amine dehydrogenase"/>
    <property type="match status" value="2"/>
</dbReference>
<dbReference type="GeneID" id="93646601"/>
<dbReference type="InterPro" id="IPR050358">
    <property type="entry name" value="RSE1/DDB1/CFT1"/>
</dbReference>
<name>A0A177EJ92_9MICR</name>
<dbReference type="Pfam" id="PF03178">
    <property type="entry name" value="CPSF_A"/>
    <property type="match status" value="1"/>
</dbReference>
<organism evidence="4 5">
    <name type="scientific">Nematocida displodere</name>
    <dbReference type="NCBI Taxonomy" id="1805483"/>
    <lineage>
        <taxon>Eukaryota</taxon>
        <taxon>Fungi</taxon>
        <taxon>Fungi incertae sedis</taxon>
        <taxon>Microsporidia</taxon>
        <taxon>Nematocida</taxon>
    </lineage>
</organism>
<dbReference type="InterPro" id="IPR015943">
    <property type="entry name" value="WD40/YVTN_repeat-like_dom_sf"/>
</dbReference>
<gene>
    <name evidence="4" type="ORF">NEDG_00251</name>
</gene>
<feature type="domain" description="RSE1/DDB1/CPSF1 C-terminal" evidence="2">
    <location>
        <begin position="926"/>
        <end position="1230"/>
    </location>
</feature>
<accession>A0A177EJ92</accession>